<evidence type="ECO:0008006" key="3">
    <source>
        <dbReference type="Google" id="ProtNLM"/>
    </source>
</evidence>
<dbReference type="Gene3D" id="3.40.50.300">
    <property type="entry name" value="P-loop containing nucleotide triphosphate hydrolases"/>
    <property type="match status" value="1"/>
</dbReference>
<proteinExistence type="predicted"/>
<dbReference type="InterPro" id="IPR027417">
    <property type="entry name" value="P-loop_NTPase"/>
</dbReference>
<gene>
    <name evidence="1" type="ORF">PN36_10655</name>
</gene>
<dbReference type="Pfam" id="PF14516">
    <property type="entry name" value="AAA_35"/>
    <property type="match status" value="1"/>
</dbReference>
<dbReference type="SUPFAM" id="SSF52540">
    <property type="entry name" value="P-loop containing nucleoside triphosphate hydrolases"/>
    <property type="match status" value="1"/>
</dbReference>
<dbReference type="EMBL" id="JSZA02000032">
    <property type="protein sequence ID" value="TGO03235.1"/>
    <property type="molecule type" value="Genomic_DNA"/>
</dbReference>
<reference evidence="1 2" key="1">
    <citation type="journal article" date="2016" name="Front. Microbiol.">
        <title>Single-Cell (Meta-)Genomics of a Dimorphic Candidatus Thiomargarita nelsonii Reveals Genomic Plasticity.</title>
        <authorList>
            <person name="Flood B.E."/>
            <person name="Fliss P."/>
            <person name="Jones D.S."/>
            <person name="Dick G.J."/>
            <person name="Jain S."/>
            <person name="Kaster A.K."/>
            <person name="Winkel M."/>
            <person name="Mussmann M."/>
            <person name="Bailey J."/>
        </authorList>
    </citation>
    <scope>NUCLEOTIDE SEQUENCE [LARGE SCALE GENOMIC DNA]</scope>
    <source>
        <strain evidence="1">Hydrate Ridge</strain>
    </source>
</reference>
<organism evidence="1 2">
    <name type="scientific">Candidatus Thiomargarita nelsonii</name>
    <dbReference type="NCBI Taxonomy" id="1003181"/>
    <lineage>
        <taxon>Bacteria</taxon>
        <taxon>Pseudomonadati</taxon>
        <taxon>Pseudomonadota</taxon>
        <taxon>Gammaproteobacteria</taxon>
        <taxon>Thiotrichales</taxon>
        <taxon>Thiotrichaceae</taxon>
        <taxon>Thiomargarita</taxon>
    </lineage>
</organism>
<dbReference type="Proteomes" id="UP000030428">
    <property type="component" value="Unassembled WGS sequence"/>
</dbReference>
<sequence length="532" mass="61814">MRKFSSYGPIDRELHYYVPRQELIDEASQHLKGDDPNKGGHYITVWAPRQTGKTWIMQEVVFSIQQESQFDVVILSLQYLSDVTDVNRVAQLIARKLIKQLNLEKELTIDSLDDFERLFERGTLNKPLILILDEFDALSEAAIAGLVGVFRHIYTTRQNQADKSTTEKSYLLHSLALIGVCSVLGVENVKGSPFNVQRSLHIPNLTHDEVVYLFNCYQQDRTQKIEPEVVERIWYEFQGQPGLTGWFGELLTETYNKDTEQPITLAHFKEVYAAALNLLPNNNILNIISKAKQAPYKSYVLELFQTKRKVNFIYDDPIINFLYMNGVVEVEQVRLSENYVKFPCPYTQKRLFNYFARELYQEMDGLYSPFEDLSDTITEESLNIHQLLLRYEQYLQANREQVLKNAPRRGDLRVYEAVFHFHFYLYLTSFLNSYKAQVQPEFPTGNGQIDLLIRHAGQLFGLELKSFANQRAYRDALIQAAKYGQELGVTSIWLVLFIESVDETNRERFEVDYTDDETGVIVYPRFVQTGKA</sequence>
<dbReference type="AlphaFoldDB" id="A0A4E0QW76"/>
<accession>A0A4E0QW76</accession>
<name>A0A4E0QW76_9GAMM</name>
<evidence type="ECO:0000313" key="1">
    <source>
        <dbReference type="EMBL" id="TGO03235.1"/>
    </source>
</evidence>
<evidence type="ECO:0000313" key="2">
    <source>
        <dbReference type="Proteomes" id="UP000030428"/>
    </source>
</evidence>
<keyword evidence="2" id="KW-1185">Reference proteome</keyword>
<comment type="caution">
    <text evidence="1">The sequence shown here is derived from an EMBL/GenBank/DDBJ whole genome shotgun (WGS) entry which is preliminary data.</text>
</comment>
<protein>
    <recommendedName>
        <fullName evidence="3">AAA+ ATPase domain-containing protein</fullName>
    </recommendedName>
</protein>